<gene>
    <name evidence="3" type="ORF">I5L79_01210</name>
</gene>
<organism evidence="3 4">
    <name type="scientific">Hymenobacter guriensis</name>
    <dbReference type="NCBI Taxonomy" id="2793065"/>
    <lineage>
        <taxon>Bacteria</taxon>
        <taxon>Pseudomonadati</taxon>
        <taxon>Bacteroidota</taxon>
        <taxon>Cytophagia</taxon>
        <taxon>Cytophagales</taxon>
        <taxon>Hymenobacteraceae</taxon>
        <taxon>Hymenobacter</taxon>
    </lineage>
</organism>
<proteinExistence type="predicted"/>
<name>A0ABS0KW97_9BACT</name>
<protein>
    <submittedName>
        <fullName evidence="3">Uncharacterized protein</fullName>
    </submittedName>
</protein>
<dbReference type="EMBL" id="JADWYK010000001">
    <property type="protein sequence ID" value="MBG8552142.1"/>
    <property type="molecule type" value="Genomic_DNA"/>
</dbReference>
<feature type="chain" id="PRO_5045519374" evidence="2">
    <location>
        <begin position="25"/>
        <end position="112"/>
    </location>
</feature>
<reference evidence="3 4" key="1">
    <citation type="submission" date="2020-11" db="EMBL/GenBank/DDBJ databases">
        <title>Hymenobacter sp.</title>
        <authorList>
            <person name="Kim M.K."/>
        </authorList>
    </citation>
    <scope>NUCLEOTIDE SEQUENCE [LARGE SCALE GENOMIC DNA]</scope>
    <source>
        <strain evidence="3 4">BT594</strain>
    </source>
</reference>
<feature type="compositionally biased region" description="Low complexity" evidence="1">
    <location>
        <begin position="82"/>
        <end position="101"/>
    </location>
</feature>
<feature type="compositionally biased region" description="Polar residues" evidence="1">
    <location>
        <begin position="45"/>
        <end position="60"/>
    </location>
</feature>
<sequence length="112" mass="10522">MRTFRFPLLSAALLGALLSFSACGSGDPQNSSDARTADLDGNGSADINGSDGVSTDSTGMTAEAGAGTLENQSAGTGGSTGAGNTAADAGASAGSSNSGGSVETTTPASGNR</sequence>
<feature type="signal peptide" evidence="2">
    <location>
        <begin position="1"/>
        <end position="24"/>
    </location>
</feature>
<comment type="caution">
    <text evidence="3">The sequence shown here is derived from an EMBL/GenBank/DDBJ whole genome shotgun (WGS) entry which is preliminary data.</text>
</comment>
<evidence type="ECO:0000313" key="3">
    <source>
        <dbReference type="EMBL" id="MBG8552142.1"/>
    </source>
</evidence>
<keyword evidence="4" id="KW-1185">Reference proteome</keyword>
<evidence type="ECO:0000313" key="4">
    <source>
        <dbReference type="Proteomes" id="UP000601099"/>
    </source>
</evidence>
<dbReference type="RefSeq" id="WP_196953190.1">
    <property type="nucleotide sequence ID" value="NZ_JADWYK010000001.1"/>
</dbReference>
<evidence type="ECO:0000256" key="1">
    <source>
        <dbReference type="SAM" id="MobiDB-lite"/>
    </source>
</evidence>
<feature type="compositionally biased region" description="Polar residues" evidence="1">
    <location>
        <begin position="102"/>
        <end position="112"/>
    </location>
</feature>
<feature type="region of interest" description="Disordered" evidence="1">
    <location>
        <begin position="24"/>
        <end position="112"/>
    </location>
</feature>
<evidence type="ECO:0000256" key="2">
    <source>
        <dbReference type="SAM" id="SignalP"/>
    </source>
</evidence>
<dbReference type="PROSITE" id="PS51257">
    <property type="entry name" value="PROKAR_LIPOPROTEIN"/>
    <property type="match status" value="1"/>
</dbReference>
<accession>A0ABS0KW97</accession>
<keyword evidence="2" id="KW-0732">Signal</keyword>
<dbReference type="Proteomes" id="UP000601099">
    <property type="component" value="Unassembled WGS sequence"/>
</dbReference>